<dbReference type="SUPFAM" id="SSF47923">
    <property type="entry name" value="Ypt/Rab-GAP domain of gyp1p"/>
    <property type="match status" value="1"/>
</dbReference>
<evidence type="ECO:0000313" key="2">
    <source>
        <dbReference type="WBParaSite" id="TREG1_22030.1"/>
    </source>
</evidence>
<sequence>MVLWEVIWTDYRTKNFHIFFAAAVLLMQRDNIMNKKYDANSILKHVNELSMEIPLEESLNYATALLSQLERISDSLPKSVRNVIDGQSLAMTRHVSESKQKGINYSDLSSMYDYSPTLLNEELEVLMDNEMYECMNLTP</sequence>
<reference evidence="1" key="1">
    <citation type="submission" date="2022-06" db="EMBL/GenBank/DDBJ databases">
        <authorList>
            <person name="Berger JAMES D."/>
            <person name="Berger JAMES D."/>
        </authorList>
    </citation>
    <scope>NUCLEOTIDE SEQUENCE [LARGE SCALE GENOMIC DNA]</scope>
</reference>
<dbReference type="Proteomes" id="UP000050795">
    <property type="component" value="Unassembled WGS sequence"/>
</dbReference>
<keyword evidence="1" id="KW-1185">Reference proteome</keyword>
<reference evidence="2" key="2">
    <citation type="submission" date="2023-11" db="UniProtKB">
        <authorList>
            <consortium name="WormBaseParasite"/>
        </authorList>
    </citation>
    <scope>IDENTIFICATION</scope>
</reference>
<accession>A0AA85JI60</accession>
<dbReference type="WBParaSite" id="TREG1_22030.1">
    <property type="protein sequence ID" value="TREG1_22030.1"/>
    <property type="gene ID" value="TREG1_22030"/>
</dbReference>
<protein>
    <submittedName>
        <fullName evidence="2">Uncharacterized protein</fullName>
    </submittedName>
</protein>
<evidence type="ECO:0000313" key="1">
    <source>
        <dbReference type="Proteomes" id="UP000050795"/>
    </source>
</evidence>
<dbReference type="InterPro" id="IPR035969">
    <property type="entry name" value="Rab-GAP_TBC_sf"/>
</dbReference>
<name>A0AA85JI60_TRIRE</name>
<dbReference type="AlphaFoldDB" id="A0AA85JI60"/>
<dbReference type="Gene3D" id="1.10.472.80">
    <property type="entry name" value="Ypt/Rab-GAP domain of gyp1p, domain 3"/>
    <property type="match status" value="1"/>
</dbReference>
<proteinExistence type="predicted"/>
<organism evidence="1 2">
    <name type="scientific">Trichobilharzia regenti</name>
    <name type="common">Nasal bird schistosome</name>
    <dbReference type="NCBI Taxonomy" id="157069"/>
    <lineage>
        <taxon>Eukaryota</taxon>
        <taxon>Metazoa</taxon>
        <taxon>Spiralia</taxon>
        <taxon>Lophotrochozoa</taxon>
        <taxon>Platyhelminthes</taxon>
        <taxon>Trematoda</taxon>
        <taxon>Digenea</taxon>
        <taxon>Strigeidida</taxon>
        <taxon>Schistosomatoidea</taxon>
        <taxon>Schistosomatidae</taxon>
        <taxon>Trichobilharzia</taxon>
    </lineage>
</organism>